<evidence type="ECO:0000256" key="6">
    <source>
        <dbReference type="ARBA" id="ARBA00022679"/>
    </source>
</evidence>
<evidence type="ECO:0000256" key="5">
    <source>
        <dbReference type="ARBA" id="ARBA00022603"/>
    </source>
</evidence>
<evidence type="ECO:0000313" key="10">
    <source>
        <dbReference type="EMBL" id="ERN03213.1"/>
    </source>
</evidence>
<name>W1P5N3_AMBTC</name>
<dbReference type="GO" id="GO:0008276">
    <property type="term" value="F:protein methyltransferase activity"/>
    <property type="evidence" value="ECO:0000318"/>
    <property type="project" value="GO_Central"/>
</dbReference>
<dbReference type="GO" id="GO:0018064">
    <property type="term" value="F:protein-L-histidine N-tele-methyltransferase activity"/>
    <property type="evidence" value="ECO:0007669"/>
    <property type="project" value="UniProtKB-EC"/>
</dbReference>
<comment type="subcellular location">
    <subcellularLocation>
        <location evidence="2">Cytoplasm</location>
    </subcellularLocation>
    <subcellularLocation>
        <location evidence="1">Nucleus</location>
    </subcellularLocation>
</comment>
<dbReference type="GO" id="GO:0005634">
    <property type="term" value="C:nucleus"/>
    <property type="evidence" value="ECO:0007669"/>
    <property type="project" value="UniProtKB-SubCell"/>
</dbReference>
<dbReference type="EC" id="2.1.1.85" evidence="3"/>
<dbReference type="Gene3D" id="3.40.50.150">
    <property type="entry name" value="Vaccinia Virus protein VP39"/>
    <property type="match status" value="1"/>
</dbReference>
<protein>
    <recommendedName>
        <fullName evidence="3">protein-histidine N-methyltransferase</fullName>
        <ecNumber evidence="3">2.1.1.85</ecNumber>
    </recommendedName>
</protein>
<evidence type="ECO:0000313" key="11">
    <source>
        <dbReference type="Proteomes" id="UP000017836"/>
    </source>
</evidence>
<comment type="similarity">
    <text evidence="9">Belongs to the methyltransferase superfamily. METTL18 family.</text>
</comment>
<dbReference type="KEGG" id="atr:18431350"/>
<proteinExistence type="inferred from homology"/>
<dbReference type="Gramene" id="ERN03213">
    <property type="protein sequence ID" value="ERN03213"/>
    <property type="gene ID" value="AMTR_s00003p00162530"/>
</dbReference>
<evidence type="ECO:0000256" key="9">
    <source>
        <dbReference type="ARBA" id="ARBA00038126"/>
    </source>
</evidence>
<sequence>MARSSQESEWETPFTFSFLRQNPSSAVTEKTVSYSEKPVPTLPPCTEVIFTEVAPSVKYATEPVNLNEGITLLKGRVSTSDVFGASNSDLIPGKYEGGLKLWECSLDLIKSLALEIQNGQLSLEEKKVLEIGCGHGLPGIFTYLKGAATVHFQDFNAEVLQCLTIPNVKANLSSTPSNQCTSSGIDRDAYLTTDVRFFSGDWSEVHNLLSVARDAELFGTRDSSLKQESSGGYDIILMAETVYSLSSLQKLYNLIKMCLCWPNGLVYLAAKKHYFGVGGGTRQFRSIVDHDGVLVASLVMEVADGASNVREVWKFSFK</sequence>
<dbReference type="STRING" id="13333.W1P5N3"/>
<keyword evidence="6" id="KW-0808">Transferase</keyword>
<keyword evidence="11" id="KW-1185">Reference proteome</keyword>
<evidence type="ECO:0000256" key="7">
    <source>
        <dbReference type="ARBA" id="ARBA00022691"/>
    </source>
</evidence>
<evidence type="ECO:0000256" key="4">
    <source>
        <dbReference type="ARBA" id="ARBA00022490"/>
    </source>
</evidence>
<evidence type="ECO:0000256" key="3">
    <source>
        <dbReference type="ARBA" id="ARBA00012533"/>
    </source>
</evidence>
<dbReference type="HOGENOM" id="CLU_038704_2_1_1"/>
<dbReference type="GO" id="GO:0032259">
    <property type="term" value="P:methylation"/>
    <property type="evidence" value="ECO:0007669"/>
    <property type="project" value="UniProtKB-KW"/>
</dbReference>
<gene>
    <name evidence="10" type="ORF">AMTR_s00003p00162530</name>
</gene>
<evidence type="ECO:0000256" key="1">
    <source>
        <dbReference type="ARBA" id="ARBA00004123"/>
    </source>
</evidence>
<dbReference type="GO" id="GO:0005737">
    <property type="term" value="C:cytoplasm"/>
    <property type="evidence" value="ECO:0007669"/>
    <property type="project" value="UniProtKB-SubCell"/>
</dbReference>
<dbReference type="PANTHER" id="PTHR14614">
    <property type="entry name" value="HEPATOCELLULAR CARCINOMA-ASSOCIATED ANTIGEN"/>
    <property type="match status" value="1"/>
</dbReference>
<dbReference type="GO" id="GO:0006417">
    <property type="term" value="P:regulation of translation"/>
    <property type="evidence" value="ECO:0000318"/>
    <property type="project" value="GO_Central"/>
</dbReference>
<organism evidence="10 11">
    <name type="scientific">Amborella trichopoda</name>
    <dbReference type="NCBI Taxonomy" id="13333"/>
    <lineage>
        <taxon>Eukaryota</taxon>
        <taxon>Viridiplantae</taxon>
        <taxon>Streptophyta</taxon>
        <taxon>Embryophyta</taxon>
        <taxon>Tracheophyta</taxon>
        <taxon>Spermatophyta</taxon>
        <taxon>Magnoliopsida</taxon>
        <taxon>Amborellales</taxon>
        <taxon>Amborellaceae</taxon>
        <taxon>Amborella</taxon>
    </lineage>
</organism>
<evidence type="ECO:0000256" key="2">
    <source>
        <dbReference type="ARBA" id="ARBA00004496"/>
    </source>
</evidence>
<dbReference type="OrthoDB" id="1723750at2759"/>
<keyword evidence="5" id="KW-0489">Methyltransferase</keyword>
<dbReference type="Proteomes" id="UP000017836">
    <property type="component" value="Unassembled WGS sequence"/>
</dbReference>
<dbReference type="InterPro" id="IPR019410">
    <property type="entry name" value="Methyltransf_16"/>
</dbReference>
<accession>W1P5N3</accession>
<keyword evidence="8" id="KW-0539">Nucleus</keyword>
<keyword evidence="7" id="KW-0949">S-adenosyl-L-methionine</keyword>
<dbReference type="PANTHER" id="PTHR14614:SF39">
    <property type="entry name" value="HISTIDINE PROTEIN METHYLTRANSFERASE 1 HOMOLOG"/>
    <property type="match status" value="1"/>
</dbReference>
<keyword evidence="4" id="KW-0963">Cytoplasm</keyword>
<dbReference type="AlphaFoldDB" id="W1P5N3"/>
<dbReference type="SUPFAM" id="SSF53335">
    <property type="entry name" value="S-adenosyl-L-methionine-dependent methyltransferases"/>
    <property type="match status" value="1"/>
</dbReference>
<dbReference type="OMA" id="IKKCMSH"/>
<dbReference type="InterPro" id="IPR029063">
    <property type="entry name" value="SAM-dependent_MTases_sf"/>
</dbReference>
<reference evidence="11" key="1">
    <citation type="journal article" date="2013" name="Science">
        <title>The Amborella genome and the evolution of flowering plants.</title>
        <authorList>
            <consortium name="Amborella Genome Project"/>
        </authorList>
    </citation>
    <scope>NUCLEOTIDE SEQUENCE [LARGE SCALE GENOMIC DNA]</scope>
</reference>
<dbReference type="eggNOG" id="KOG2920">
    <property type="taxonomic scope" value="Eukaryota"/>
</dbReference>
<dbReference type="EMBL" id="KI394358">
    <property type="protein sequence ID" value="ERN03213.1"/>
    <property type="molecule type" value="Genomic_DNA"/>
</dbReference>
<evidence type="ECO:0000256" key="8">
    <source>
        <dbReference type="ARBA" id="ARBA00023242"/>
    </source>
</evidence>